<dbReference type="Proteomes" id="UP000176614">
    <property type="component" value="Unassembled WGS sequence"/>
</dbReference>
<feature type="transmembrane region" description="Helical" evidence="1">
    <location>
        <begin position="21"/>
        <end position="43"/>
    </location>
</feature>
<dbReference type="NCBIfam" id="NF033510">
    <property type="entry name" value="Ca_tandemer"/>
    <property type="match status" value="2"/>
</dbReference>
<organism evidence="2 3">
    <name type="scientific">candidate division WWE3 bacterium RIFOXYA2_FULL_46_9</name>
    <dbReference type="NCBI Taxonomy" id="1802636"/>
    <lineage>
        <taxon>Bacteria</taxon>
        <taxon>Katanobacteria</taxon>
    </lineage>
</organism>
<keyword evidence="1" id="KW-1133">Transmembrane helix</keyword>
<dbReference type="AlphaFoldDB" id="A0A1F4W2S6"/>
<gene>
    <name evidence="2" type="ORF">A2264_05070</name>
</gene>
<sequence length="243" mass="26850">MARKKTLIKSDLTEEELAQRLFLSLLTTVAIVTLSGISILFFGPKIGAFFGLLSSHRNDRPNIPTARPNPPLFTNLPEATNQEKLTVSGTSQPGYTVKLYVNGPEKASAIVGADGGFTFADIKLNTGRNSVFAKAVNQSNEESLNTEYYTIMLDTRKPKIDLETPQNDDTVRNLDKRVLVKGKIDEQVTLTINKNSVIIQEDGNFDYLLGVKEGLNEISIEATDKAGNKVEEKITIRYENRGI</sequence>
<keyword evidence="1" id="KW-0812">Transmembrane</keyword>
<proteinExistence type="predicted"/>
<evidence type="ECO:0008006" key="4">
    <source>
        <dbReference type="Google" id="ProtNLM"/>
    </source>
</evidence>
<dbReference type="EMBL" id="MEVT01000004">
    <property type="protein sequence ID" value="OGC63717.1"/>
    <property type="molecule type" value="Genomic_DNA"/>
</dbReference>
<comment type="caution">
    <text evidence="2">The sequence shown here is derived from an EMBL/GenBank/DDBJ whole genome shotgun (WGS) entry which is preliminary data.</text>
</comment>
<name>A0A1F4W2S6_UNCKA</name>
<dbReference type="InterPro" id="IPR013783">
    <property type="entry name" value="Ig-like_fold"/>
</dbReference>
<reference evidence="2 3" key="1">
    <citation type="journal article" date="2016" name="Nat. Commun.">
        <title>Thousands of microbial genomes shed light on interconnected biogeochemical processes in an aquifer system.</title>
        <authorList>
            <person name="Anantharaman K."/>
            <person name="Brown C.T."/>
            <person name="Hug L.A."/>
            <person name="Sharon I."/>
            <person name="Castelle C.J."/>
            <person name="Probst A.J."/>
            <person name="Thomas B.C."/>
            <person name="Singh A."/>
            <person name="Wilkins M.J."/>
            <person name="Karaoz U."/>
            <person name="Brodie E.L."/>
            <person name="Williams K.H."/>
            <person name="Hubbard S.S."/>
            <person name="Banfield J.F."/>
        </authorList>
    </citation>
    <scope>NUCLEOTIDE SEQUENCE [LARGE SCALE GENOMIC DNA]</scope>
</reference>
<dbReference type="Gene3D" id="2.60.40.10">
    <property type="entry name" value="Immunoglobulins"/>
    <property type="match status" value="2"/>
</dbReference>
<evidence type="ECO:0000313" key="3">
    <source>
        <dbReference type="Proteomes" id="UP000176614"/>
    </source>
</evidence>
<keyword evidence="1" id="KW-0472">Membrane</keyword>
<accession>A0A1F4W2S6</accession>
<evidence type="ECO:0000313" key="2">
    <source>
        <dbReference type="EMBL" id="OGC63717.1"/>
    </source>
</evidence>
<evidence type="ECO:0000256" key="1">
    <source>
        <dbReference type="SAM" id="Phobius"/>
    </source>
</evidence>
<protein>
    <recommendedName>
        <fullName evidence="4">Bacterial Ig-like domain-containing protein</fullName>
    </recommendedName>
</protein>
<dbReference type="Pfam" id="PF09136">
    <property type="entry name" value="Glucodextran_B"/>
    <property type="match status" value="1"/>
</dbReference>